<evidence type="ECO:0000313" key="10">
    <source>
        <dbReference type="Proteomes" id="UP001472866"/>
    </source>
</evidence>
<gene>
    <name evidence="9" type="ORF">HKI87_05g39020</name>
</gene>
<dbReference type="PROSITE" id="PS51916">
    <property type="entry name" value="DEUBAD"/>
    <property type="match status" value="1"/>
</dbReference>
<evidence type="ECO:0000256" key="1">
    <source>
        <dbReference type="ARBA" id="ARBA00004123"/>
    </source>
</evidence>
<comment type="subcellular location">
    <subcellularLocation>
        <location evidence="2">Cytoplasm</location>
    </subcellularLocation>
    <subcellularLocation>
        <location evidence="1">Nucleus</location>
    </subcellularLocation>
</comment>
<dbReference type="Gene3D" id="2.30.29.70">
    <property type="entry name" value="Proteasomal ubiquitin receptor Rpn13/ADRM1"/>
    <property type="match status" value="1"/>
</dbReference>
<name>A0AAX4P8K6_9CHLO</name>
<evidence type="ECO:0000259" key="7">
    <source>
        <dbReference type="PROSITE" id="PS51916"/>
    </source>
</evidence>
<dbReference type="InterPro" id="IPR038108">
    <property type="entry name" value="RPN13_DEUBAD_sf"/>
</dbReference>
<dbReference type="GO" id="GO:0070628">
    <property type="term" value="F:proteasome binding"/>
    <property type="evidence" value="ECO:0007669"/>
    <property type="project" value="TreeGrafter"/>
</dbReference>
<dbReference type="InterPro" id="IPR044867">
    <property type="entry name" value="DEUBAD_dom"/>
</dbReference>
<evidence type="ECO:0000259" key="8">
    <source>
        <dbReference type="PROSITE" id="PS51917"/>
    </source>
</evidence>
<evidence type="ECO:0000256" key="2">
    <source>
        <dbReference type="ARBA" id="ARBA00004496"/>
    </source>
</evidence>
<dbReference type="AlphaFoldDB" id="A0AAX4P8K6"/>
<evidence type="ECO:0000256" key="3">
    <source>
        <dbReference type="ARBA" id="ARBA00022490"/>
    </source>
</evidence>
<feature type="compositionally biased region" description="Gly residues" evidence="6">
    <location>
        <begin position="161"/>
        <end position="176"/>
    </location>
</feature>
<reference evidence="9 10" key="1">
    <citation type="submission" date="2024-03" db="EMBL/GenBank/DDBJ databases">
        <title>Complete genome sequence of the green alga Chloropicon roscoffensis RCC1871.</title>
        <authorList>
            <person name="Lemieux C."/>
            <person name="Pombert J.-F."/>
            <person name="Otis C."/>
            <person name="Turmel M."/>
        </authorList>
    </citation>
    <scope>NUCLEOTIDE SEQUENCE [LARGE SCALE GENOMIC DNA]</scope>
    <source>
        <strain evidence="9 10">RCC1871</strain>
    </source>
</reference>
<dbReference type="GO" id="GO:0005737">
    <property type="term" value="C:cytoplasm"/>
    <property type="evidence" value="ECO:0007669"/>
    <property type="project" value="UniProtKB-SubCell"/>
</dbReference>
<dbReference type="InterPro" id="IPR044868">
    <property type="entry name" value="Rpn13/ADRM1_Pru"/>
</dbReference>
<dbReference type="Gene3D" id="1.10.2020.20">
    <property type="match status" value="1"/>
</dbReference>
<sequence length="362" mass="38268">MFGLGREGGMSSSSNALCEYRAGKFVLKRDEATGKQFMHADKRPGLIRVKREESDGLVHFQWLKRGGGVMGAPTTYTVEDDLILFPDEAVMKRSAQGGSESRVFLLKFKQGDRKLYFWFQEESKDEDEAFVKKVNVSLNGTAEDPTEQKATESVAKEEGGEGGSGSGAGAGEGGGEPPSAGDKGKEEEGGEGDSGAVPMDTGATGGEGQQEAAAEPGAAAELSTHPLDDLTSGVSQEALAAALLAAAGSVHPPSGPSLAEVLKPETIVPLLRNRDIQERLAEYLPQEHRHEEAILELASSPQFQQQLETFSEALQSGQLNLNAFGIPHSALTVADFLKSIQTMSSAEEGKSGETDKGGEAEK</sequence>
<dbReference type="Proteomes" id="UP001472866">
    <property type="component" value="Chromosome 05"/>
</dbReference>
<dbReference type="GO" id="GO:0005634">
    <property type="term" value="C:nucleus"/>
    <property type="evidence" value="ECO:0007669"/>
    <property type="project" value="UniProtKB-SubCell"/>
</dbReference>
<evidence type="ECO:0000256" key="5">
    <source>
        <dbReference type="ARBA" id="ARBA00023242"/>
    </source>
</evidence>
<dbReference type="GO" id="GO:0008541">
    <property type="term" value="C:proteasome regulatory particle, lid subcomplex"/>
    <property type="evidence" value="ECO:0007669"/>
    <property type="project" value="TreeGrafter"/>
</dbReference>
<dbReference type="PROSITE" id="PS51917">
    <property type="entry name" value="PRU"/>
    <property type="match status" value="1"/>
</dbReference>
<keyword evidence="5" id="KW-0539">Nucleus</keyword>
<feature type="region of interest" description="Disordered" evidence="6">
    <location>
        <begin position="343"/>
        <end position="362"/>
    </location>
</feature>
<protein>
    <submittedName>
        <fullName evidence="9">Proteasomal complex ubiquitin receptor</fullName>
    </submittedName>
</protein>
<feature type="compositionally biased region" description="Basic and acidic residues" evidence="6">
    <location>
        <begin position="347"/>
        <end position="362"/>
    </location>
</feature>
<feature type="compositionally biased region" description="Low complexity" evidence="6">
    <location>
        <begin position="209"/>
        <end position="219"/>
    </location>
</feature>
<dbReference type="PANTHER" id="PTHR12225:SF0">
    <property type="entry name" value="PROTEASOMAL UBIQUITIN RECEPTOR ADRM1"/>
    <property type="match status" value="1"/>
</dbReference>
<dbReference type="Pfam" id="PF04683">
    <property type="entry name" value="Rpn13_ADRM1_Pru"/>
    <property type="match status" value="1"/>
</dbReference>
<keyword evidence="10" id="KW-1185">Reference proteome</keyword>
<dbReference type="InterPro" id="IPR038633">
    <property type="entry name" value="Rpn13/ADRM1_Pru_sf"/>
</dbReference>
<evidence type="ECO:0000256" key="6">
    <source>
        <dbReference type="SAM" id="MobiDB-lite"/>
    </source>
</evidence>
<keyword evidence="4" id="KW-0647">Proteasome</keyword>
<dbReference type="InterPro" id="IPR006773">
    <property type="entry name" value="Rpn13/ADRM1"/>
</dbReference>
<accession>A0AAX4P8K6</accession>
<evidence type="ECO:0000313" key="9">
    <source>
        <dbReference type="EMBL" id="WZN62366.1"/>
    </source>
</evidence>
<dbReference type="GO" id="GO:0061133">
    <property type="term" value="F:endopeptidase activator activity"/>
    <property type="evidence" value="ECO:0007669"/>
    <property type="project" value="TreeGrafter"/>
</dbReference>
<feature type="region of interest" description="Disordered" evidence="6">
    <location>
        <begin position="141"/>
        <end position="219"/>
    </location>
</feature>
<feature type="domain" description="Pru" evidence="8">
    <location>
        <begin position="12"/>
        <end position="141"/>
    </location>
</feature>
<feature type="domain" description="DEUBAD" evidence="7">
    <location>
        <begin position="249"/>
        <end position="356"/>
    </location>
</feature>
<dbReference type="EMBL" id="CP151505">
    <property type="protein sequence ID" value="WZN62366.1"/>
    <property type="molecule type" value="Genomic_DNA"/>
</dbReference>
<dbReference type="Pfam" id="PF16550">
    <property type="entry name" value="RPN13_C"/>
    <property type="match status" value="1"/>
</dbReference>
<keyword evidence="3" id="KW-0963">Cytoplasm</keyword>
<proteinExistence type="predicted"/>
<evidence type="ECO:0000256" key="4">
    <source>
        <dbReference type="ARBA" id="ARBA00022942"/>
    </source>
</evidence>
<dbReference type="PANTHER" id="PTHR12225">
    <property type="entry name" value="ADHESION REGULATING MOLECULE 1 110 KDA CELL MEMBRANE GLYCOPROTEIN"/>
    <property type="match status" value="1"/>
</dbReference>
<dbReference type="InterPro" id="IPR032368">
    <property type="entry name" value="RPN13_DEUBAD"/>
</dbReference>
<feature type="compositionally biased region" description="Basic and acidic residues" evidence="6">
    <location>
        <begin position="146"/>
        <end position="159"/>
    </location>
</feature>
<organism evidence="9 10">
    <name type="scientific">Chloropicon roscoffensis</name>
    <dbReference type="NCBI Taxonomy" id="1461544"/>
    <lineage>
        <taxon>Eukaryota</taxon>
        <taxon>Viridiplantae</taxon>
        <taxon>Chlorophyta</taxon>
        <taxon>Chloropicophyceae</taxon>
        <taxon>Chloropicales</taxon>
        <taxon>Chloropicaceae</taxon>
        <taxon>Chloropicon</taxon>
    </lineage>
</organism>
<keyword evidence="9" id="KW-0675">Receptor</keyword>